<comment type="caution">
    <text evidence="3">The sequence shown here is derived from an EMBL/GenBank/DDBJ whole genome shotgun (WGS) entry which is preliminary data.</text>
</comment>
<proteinExistence type="inferred from homology"/>
<gene>
    <name evidence="3" type="ORF">MPC4_40068</name>
</gene>
<evidence type="ECO:0000313" key="3">
    <source>
        <dbReference type="EMBL" id="VTZ51471.1"/>
    </source>
</evidence>
<dbReference type="InterPro" id="IPR012341">
    <property type="entry name" value="6hp_glycosidase-like_sf"/>
</dbReference>
<comment type="similarity">
    <text evidence="1">Belongs to the N-acylglucosamine 2-epimerase family.</text>
</comment>
<evidence type="ECO:0000256" key="2">
    <source>
        <dbReference type="ARBA" id="ARBA00023235"/>
    </source>
</evidence>
<keyword evidence="2 3" id="KW-0413">Isomerase</keyword>
<dbReference type="EMBL" id="CABFMQ020000098">
    <property type="protein sequence ID" value="VTZ51471.1"/>
    <property type="molecule type" value="Genomic_DNA"/>
</dbReference>
<accession>A0A8B6M9N2</accession>
<sequence>MERIMDVAAPVTADTLKSARASATALRDWIVERALPLWSTIGFDAQRGVFQERLDWSGRPVETVPRRAMVQARQIYVFAHAAHLGWFPEGGRLAEIAMSSLLQKFREADGGSGGFAFSVSTEGRVVSTARDAYAHAFILFAIAWLYRLNGDPRLIGHADETIAFIDAALEDRAHGGLYDQSPVQDRNKRQNPHMHLLEAYLALEGAAPGRGYGERAKSLVDLFKAHLFREDPGVLLEYFAEDWSAHPDPLKRGVFEPGHHFEWVWLLAEYEKLTGEDMRRWILPLDGIARRNGLAEDGMIFDEVDSEMRVLKRSHRIWPHTEAAKAAVARWEMGDDASPRFAAAMIDALRTGFLDRPFVGGWTDHISADGSPLVDYAPASSLYHLFLATAETSRAFPRSPPAEPQES</sequence>
<dbReference type="PANTHER" id="PTHR15108">
    <property type="entry name" value="N-ACYLGLUCOSAMINE-2-EPIMERASE"/>
    <property type="match status" value="1"/>
</dbReference>
<dbReference type="InterPro" id="IPR010819">
    <property type="entry name" value="AGE/CE"/>
</dbReference>
<evidence type="ECO:0000313" key="4">
    <source>
        <dbReference type="Proteomes" id="UP000485880"/>
    </source>
</evidence>
<evidence type="ECO:0000256" key="1">
    <source>
        <dbReference type="ARBA" id="ARBA00008558"/>
    </source>
</evidence>
<protein>
    <submittedName>
        <fullName evidence="3">Mannose-6-phosphate isomerase</fullName>
        <ecNumber evidence="3">5.3.1.8</ecNumber>
    </submittedName>
</protein>
<dbReference type="Pfam" id="PF07221">
    <property type="entry name" value="GlcNAc_2-epim"/>
    <property type="match status" value="1"/>
</dbReference>
<organism evidence="3 4">
    <name type="scientific">Methylocella tundrae</name>
    <dbReference type="NCBI Taxonomy" id="227605"/>
    <lineage>
        <taxon>Bacteria</taxon>
        <taxon>Pseudomonadati</taxon>
        <taxon>Pseudomonadota</taxon>
        <taxon>Alphaproteobacteria</taxon>
        <taxon>Hyphomicrobiales</taxon>
        <taxon>Beijerinckiaceae</taxon>
        <taxon>Methylocella</taxon>
    </lineage>
</organism>
<reference evidence="3 4" key="1">
    <citation type="submission" date="2019-05" db="EMBL/GenBank/DDBJ databases">
        <authorList>
            <person name="Farhan Ul Haque M."/>
        </authorList>
    </citation>
    <scope>NUCLEOTIDE SEQUENCE [LARGE SCALE GENOMIC DNA]</scope>
    <source>
        <strain evidence="3">2</strain>
    </source>
</reference>
<keyword evidence="4" id="KW-1185">Reference proteome</keyword>
<dbReference type="GO" id="GO:0005975">
    <property type="term" value="P:carbohydrate metabolic process"/>
    <property type="evidence" value="ECO:0007669"/>
    <property type="project" value="InterPro"/>
</dbReference>
<dbReference type="Proteomes" id="UP000485880">
    <property type="component" value="Unassembled WGS sequence"/>
</dbReference>
<dbReference type="InterPro" id="IPR008928">
    <property type="entry name" value="6-hairpin_glycosidase_sf"/>
</dbReference>
<dbReference type="Gene3D" id="1.50.10.10">
    <property type="match status" value="1"/>
</dbReference>
<dbReference type="EC" id="5.3.1.8" evidence="3"/>
<dbReference type="SUPFAM" id="SSF48208">
    <property type="entry name" value="Six-hairpin glycosidases"/>
    <property type="match status" value="1"/>
</dbReference>
<name>A0A8B6M9N2_METTU</name>
<dbReference type="GO" id="GO:0004476">
    <property type="term" value="F:mannose-6-phosphate isomerase activity"/>
    <property type="evidence" value="ECO:0007669"/>
    <property type="project" value="UniProtKB-EC"/>
</dbReference>
<dbReference type="AlphaFoldDB" id="A0A8B6M9N2"/>